<proteinExistence type="predicted"/>
<reference evidence="1" key="1">
    <citation type="submission" date="2021-02" db="EMBL/GenBank/DDBJ databases">
        <title>First Annotated Genome of the Yellow-green Alga Tribonema minus.</title>
        <authorList>
            <person name="Mahan K.M."/>
        </authorList>
    </citation>
    <scope>NUCLEOTIDE SEQUENCE</scope>
    <source>
        <strain evidence="1">UTEX B ZZ1240</strain>
    </source>
</reference>
<dbReference type="EMBL" id="JAFCMP010000179">
    <property type="protein sequence ID" value="KAG5184000.1"/>
    <property type="molecule type" value="Genomic_DNA"/>
</dbReference>
<organism evidence="1 2">
    <name type="scientific">Tribonema minus</name>
    <dbReference type="NCBI Taxonomy" id="303371"/>
    <lineage>
        <taxon>Eukaryota</taxon>
        <taxon>Sar</taxon>
        <taxon>Stramenopiles</taxon>
        <taxon>Ochrophyta</taxon>
        <taxon>PX clade</taxon>
        <taxon>Xanthophyceae</taxon>
        <taxon>Tribonematales</taxon>
        <taxon>Tribonemataceae</taxon>
        <taxon>Tribonema</taxon>
    </lineage>
</organism>
<evidence type="ECO:0000313" key="1">
    <source>
        <dbReference type="EMBL" id="KAG5184000.1"/>
    </source>
</evidence>
<accession>A0A836CEY5</accession>
<name>A0A836CEY5_9STRA</name>
<evidence type="ECO:0000313" key="2">
    <source>
        <dbReference type="Proteomes" id="UP000664859"/>
    </source>
</evidence>
<gene>
    <name evidence="1" type="ORF">JKP88DRAFT_277274</name>
</gene>
<dbReference type="AlphaFoldDB" id="A0A836CEY5"/>
<keyword evidence="2" id="KW-1185">Reference proteome</keyword>
<dbReference type="Proteomes" id="UP000664859">
    <property type="component" value="Unassembled WGS sequence"/>
</dbReference>
<sequence>MACVKGEPEGVTVFVQQPISNTDNGVIDQGIIKTFVKVDEIVKDYYHRLNVHLQAVDPYTIPCIFIASKTCQASFKAAIGLGLVSRVEELSPLGVTACEISGRVTVVLEGRPHPSWHLMTGRKEIAKNAFNETIAMLNGMVRCCASGDITPASMTKSLMDALAIKPEELKRRAEGQSFLTQLLYGDISGRFPARHAHLRNVKVHLPDVKAMLLKWHARGMALLKAIILHGNLYLDLPSCDGELEYWFEKLGAKSFTTFMCNGLCDTVFKGELDHWFTKLGGAKPFTTFMCNGAASKLCDPTFKGELEHWFT</sequence>
<dbReference type="OrthoDB" id="10600377at2759"/>
<comment type="caution">
    <text evidence="1">The sequence shown here is derived from an EMBL/GenBank/DDBJ whole genome shotgun (WGS) entry which is preliminary data.</text>
</comment>
<protein>
    <submittedName>
        <fullName evidence="1">Uncharacterized protein</fullName>
    </submittedName>
</protein>